<feature type="region of interest" description="Disordered" evidence="1">
    <location>
        <begin position="201"/>
        <end position="235"/>
    </location>
</feature>
<dbReference type="STRING" id="436010.A0A166L9E8"/>
<dbReference type="EMBL" id="KV417537">
    <property type="protein sequence ID" value="KZP22715.1"/>
    <property type="molecule type" value="Genomic_DNA"/>
</dbReference>
<protein>
    <recommendedName>
        <fullName evidence="4">Mediator of RNA polymerase II transcription subunit 19</fullName>
    </recommendedName>
</protein>
<feature type="compositionally biased region" description="Pro residues" evidence="1">
    <location>
        <begin position="27"/>
        <end position="37"/>
    </location>
</feature>
<evidence type="ECO:0000313" key="2">
    <source>
        <dbReference type="EMBL" id="KZP22715.1"/>
    </source>
</evidence>
<dbReference type="Proteomes" id="UP000076532">
    <property type="component" value="Unassembled WGS sequence"/>
</dbReference>
<dbReference type="OrthoDB" id="2160599at2759"/>
<evidence type="ECO:0000256" key="1">
    <source>
        <dbReference type="SAM" id="MobiDB-lite"/>
    </source>
</evidence>
<sequence>MDVDDQHNTQLSHTNAVAGPSTLPDLFFPPPAQPQPPAHLASTQDLIARFQLLPAYDKYVRPHVVAEDPPATPGAIDKGKGKEKELATATPDDGQDGDDDEGGKGDKKKKNTYKHLIKETPGKHSMRKDDYLMTMMQVPPKQRISISQFDQKTQREAFSVSLEGLKAVSASRNERLSPSHVANGALQWNVNTLIVESVQAREDRKRRKELKKLAKTNVMPGPLSATSPTAAASAN</sequence>
<evidence type="ECO:0000313" key="3">
    <source>
        <dbReference type="Proteomes" id="UP000076532"/>
    </source>
</evidence>
<name>A0A166L9E8_9AGAM</name>
<feature type="compositionally biased region" description="Basic and acidic residues" evidence="1">
    <location>
        <begin position="77"/>
        <end position="86"/>
    </location>
</feature>
<accession>A0A166L9E8</accession>
<evidence type="ECO:0008006" key="4">
    <source>
        <dbReference type="Google" id="ProtNLM"/>
    </source>
</evidence>
<feature type="compositionally biased region" description="Basic residues" evidence="1">
    <location>
        <begin position="204"/>
        <end position="214"/>
    </location>
</feature>
<feature type="region of interest" description="Disordered" evidence="1">
    <location>
        <begin position="1"/>
        <end position="42"/>
    </location>
</feature>
<proteinExistence type="predicted"/>
<keyword evidence="3" id="KW-1185">Reference proteome</keyword>
<organism evidence="2 3">
    <name type="scientific">Athelia psychrophila</name>
    <dbReference type="NCBI Taxonomy" id="1759441"/>
    <lineage>
        <taxon>Eukaryota</taxon>
        <taxon>Fungi</taxon>
        <taxon>Dikarya</taxon>
        <taxon>Basidiomycota</taxon>
        <taxon>Agaricomycotina</taxon>
        <taxon>Agaricomycetes</taxon>
        <taxon>Agaricomycetidae</taxon>
        <taxon>Atheliales</taxon>
        <taxon>Atheliaceae</taxon>
        <taxon>Athelia</taxon>
    </lineage>
</organism>
<feature type="non-terminal residue" evidence="2">
    <location>
        <position position="235"/>
    </location>
</feature>
<dbReference type="AlphaFoldDB" id="A0A166L9E8"/>
<feature type="region of interest" description="Disordered" evidence="1">
    <location>
        <begin position="64"/>
        <end position="113"/>
    </location>
</feature>
<reference evidence="2 3" key="1">
    <citation type="journal article" date="2016" name="Mol. Biol. Evol.">
        <title>Comparative Genomics of Early-Diverging Mushroom-Forming Fungi Provides Insights into the Origins of Lignocellulose Decay Capabilities.</title>
        <authorList>
            <person name="Nagy L.G."/>
            <person name="Riley R."/>
            <person name="Tritt A."/>
            <person name="Adam C."/>
            <person name="Daum C."/>
            <person name="Floudas D."/>
            <person name="Sun H."/>
            <person name="Yadav J.S."/>
            <person name="Pangilinan J."/>
            <person name="Larsson K.H."/>
            <person name="Matsuura K."/>
            <person name="Barry K."/>
            <person name="Labutti K."/>
            <person name="Kuo R."/>
            <person name="Ohm R.A."/>
            <person name="Bhattacharya S.S."/>
            <person name="Shirouzu T."/>
            <person name="Yoshinaga Y."/>
            <person name="Martin F.M."/>
            <person name="Grigoriev I.V."/>
            <person name="Hibbett D.S."/>
        </authorList>
    </citation>
    <scope>NUCLEOTIDE SEQUENCE [LARGE SCALE GENOMIC DNA]</scope>
    <source>
        <strain evidence="2 3">CBS 109695</strain>
    </source>
</reference>
<feature type="compositionally biased region" description="Low complexity" evidence="1">
    <location>
        <begin position="224"/>
        <end position="235"/>
    </location>
</feature>
<gene>
    <name evidence="2" type="ORF">FIBSPDRAFT_685333</name>
</gene>